<dbReference type="PANTHER" id="PTHR36174:SF1">
    <property type="entry name" value="LIPID II:GLYCINE GLYCYLTRANSFERASE"/>
    <property type="match status" value="1"/>
</dbReference>
<dbReference type="SUPFAM" id="SSF55729">
    <property type="entry name" value="Acyl-CoA N-acyltransferases (Nat)"/>
    <property type="match status" value="1"/>
</dbReference>
<evidence type="ECO:0000313" key="2">
    <source>
        <dbReference type="EMBL" id="SHE58550.1"/>
    </source>
</evidence>
<dbReference type="RefSeq" id="WP_149774940.1">
    <property type="nucleotide sequence ID" value="NZ_FQVK01000004.1"/>
</dbReference>
<sequence length="292" mass="31999">MTTTTTPLMQSTEMQATLRACGQAPLRLADGTLVLHRRLFPGVTAAMLSRARINAATQPGLIRQAGLNRTPLILAPDHPAPDLPQMGAVPLVTPTCVAELDLRGDLRAGLHQKWRNALVQAERSPLRITRRILRDGSDNWLLTADQAQQRARGYRNWPVSLTVAYARANPGKAVEFSATDGDTVAAMLFLCHGSVATYHIGCTTARGRRLNAHRLILWKAIRWLAKQGFQRLDLGPVSTEDAPGLARFKLGTGARPRWLGGTWGWWPPLGRSLRPLAGLDRGGMRWTDPHAG</sequence>
<reference evidence="2 3" key="1">
    <citation type="submission" date="2016-11" db="EMBL/GenBank/DDBJ databases">
        <authorList>
            <person name="Varghese N."/>
            <person name="Submissions S."/>
        </authorList>
    </citation>
    <scope>NUCLEOTIDE SEQUENCE [LARGE SCALE GENOMIC DNA]</scope>
    <source>
        <strain evidence="2 3">DSM 29341</strain>
    </source>
</reference>
<dbReference type="Gene3D" id="3.40.630.30">
    <property type="match status" value="1"/>
</dbReference>
<dbReference type="PANTHER" id="PTHR36174">
    <property type="entry name" value="LIPID II:GLYCINE GLYCYLTRANSFERASE"/>
    <property type="match status" value="1"/>
</dbReference>
<evidence type="ECO:0000313" key="3">
    <source>
        <dbReference type="Proteomes" id="UP000325134"/>
    </source>
</evidence>
<dbReference type="InterPro" id="IPR050644">
    <property type="entry name" value="PG_Glycine_Bridge_Synth"/>
</dbReference>
<keyword evidence="3" id="KW-1185">Reference proteome</keyword>
<dbReference type="Pfam" id="PF13480">
    <property type="entry name" value="Acetyltransf_6"/>
    <property type="match status" value="1"/>
</dbReference>
<name>A0A1M4UPM7_9RHOB</name>
<keyword evidence="2" id="KW-0808">Transferase</keyword>
<organism evidence="2 3">
    <name type="scientific">Ruegeria intermedia</name>
    <dbReference type="NCBI Taxonomy" id="996115"/>
    <lineage>
        <taxon>Bacteria</taxon>
        <taxon>Pseudomonadati</taxon>
        <taxon>Pseudomonadota</taxon>
        <taxon>Alphaproteobacteria</taxon>
        <taxon>Rhodobacterales</taxon>
        <taxon>Roseobacteraceae</taxon>
        <taxon>Ruegeria</taxon>
    </lineage>
</organism>
<feature type="domain" description="BioF2-like acetyltransferase" evidence="1">
    <location>
        <begin position="140"/>
        <end position="236"/>
    </location>
</feature>
<dbReference type="AlphaFoldDB" id="A0A1M4UPM7"/>
<evidence type="ECO:0000259" key="1">
    <source>
        <dbReference type="Pfam" id="PF13480"/>
    </source>
</evidence>
<proteinExistence type="predicted"/>
<dbReference type="OrthoDB" id="341858at2"/>
<dbReference type="InterPro" id="IPR016181">
    <property type="entry name" value="Acyl_CoA_acyltransferase"/>
</dbReference>
<dbReference type="Proteomes" id="UP000325134">
    <property type="component" value="Unassembled WGS sequence"/>
</dbReference>
<dbReference type="GO" id="GO:0016740">
    <property type="term" value="F:transferase activity"/>
    <property type="evidence" value="ECO:0007669"/>
    <property type="project" value="UniProtKB-KW"/>
</dbReference>
<dbReference type="InterPro" id="IPR038740">
    <property type="entry name" value="BioF2-like_GNAT_dom"/>
</dbReference>
<gene>
    <name evidence="2" type="ORF">SAMN05444279_104179</name>
</gene>
<dbReference type="EMBL" id="FQVK01000004">
    <property type="protein sequence ID" value="SHE58550.1"/>
    <property type="molecule type" value="Genomic_DNA"/>
</dbReference>
<accession>A0A1M4UPM7</accession>
<protein>
    <submittedName>
        <fullName evidence="2">Acetyltransferase (GNAT) domain-containing protein</fullName>
    </submittedName>
</protein>